<evidence type="ECO:0000313" key="3">
    <source>
        <dbReference type="Proteomes" id="UP001501005"/>
    </source>
</evidence>
<organism evidence="2 3">
    <name type="scientific">Streptomyces thermoalcalitolerans</name>
    <dbReference type="NCBI Taxonomy" id="65605"/>
    <lineage>
        <taxon>Bacteria</taxon>
        <taxon>Bacillati</taxon>
        <taxon>Actinomycetota</taxon>
        <taxon>Actinomycetes</taxon>
        <taxon>Kitasatosporales</taxon>
        <taxon>Streptomycetaceae</taxon>
        <taxon>Streptomyces</taxon>
    </lineage>
</organism>
<comment type="caution">
    <text evidence="2">The sequence shown here is derived from an EMBL/GenBank/DDBJ whole genome shotgun (WGS) entry which is preliminary data.</text>
</comment>
<reference evidence="2 3" key="1">
    <citation type="journal article" date="2019" name="Int. J. Syst. Evol. Microbiol.">
        <title>The Global Catalogue of Microorganisms (GCM) 10K type strain sequencing project: providing services to taxonomists for standard genome sequencing and annotation.</title>
        <authorList>
            <consortium name="The Broad Institute Genomics Platform"/>
            <consortium name="The Broad Institute Genome Sequencing Center for Infectious Disease"/>
            <person name="Wu L."/>
            <person name="Ma J."/>
        </authorList>
    </citation>
    <scope>NUCLEOTIDE SEQUENCE [LARGE SCALE GENOMIC DNA]</scope>
    <source>
        <strain evidence="2 3">JCM 10673</strain>
    </source>
</reference>
<keyword evidence="3" id="KW-1185">Reference proteome</keyword>
<dbReference type="InterPro" id="IPR018958">
    <property type="entry name" value="Knr4/Smi1-like_dom"/>
</dbReference>
<dbReference type="SMART" id="SM00860">
    <property type="entry name" value="SMI1_KNR4"/>
    <property type="match status" value="1"/>
</dbReference>
<dbReference type="Pfam" id="PF09346">
    <property type="entry name" value="SMI1_KNR4"/>
    <property type="match status" value="1"/>
</dbReference>
<name>A0ABN1NN76_9ACTN</name>
<proteinExistence type="predicted"/>
<dbReference type="EMBL" id="BAAAHG010000017">
    <property type="protein sequence ID" value="GAA0913284.1"/>
    <property type="molecule type" value="Genomic_DNA"/>
</dbReference>
<dbReference type="InterPro" id="IPR012340">
    <property type="entry name" value="NA-bd_OB-fold"/>
</dbReference>
<evidence type="ECO:0000259" key="1">
    <source>
        <dbReference type="SMART" id="SM00860"/>
    </source>
</evidence>
<dbReference type="SUPFAM" id="SSF50249">
    <property type="entry name" value="Nucleic acid-binding proteins"/>
    <property type="match status" value="1"/>
</dbReference>
<accession>A0ABN1NN76</accession>
<protein>
    <recommendedName>
        <fullName evidence="1">Knr4/Smi1-like domain-containing protein</fullName>
    </recommendedName>
</protein>
<feature type="domain" description="Knr4/Smi1-like" evidence="1">
    <location>
        <begin position="95"/>
        <end position="209"/>
    </location>
</feature>
<dbReference type="RefSeq" id="WP_344049639.1">
    <property type="nucleotide sequence ID" value="NZ_BAAAHG010000017.1"/>
</dbReference>
<sequence length="263" mass="29530">MLADHQEYDVVVTAVTRAGIAVRADGHDGFIDRTEHPSWWSNTPRPAVGDRMRAVVLDATRTPPRFSALPSDIRTARSLRHTEPLTRLCPPPGRGRTVEWAAVEEALGTALPADYKRLVEWYGGGLFAGILWLLEPGCPDALYDLAAQTAEREEILTELWEAGEDKPPELHEDDVRLVPWGYVEGAGHFLYWLVRPDAEPEEWTVLLNEGRGPLWEAHPVSCSQFLLEVVAGTTTSFYFTGIDDIVDPEDRNRFIPNSQILHR</sequence>
<dbReference type="InterPro" id="IPR037883">
    <property type="entry name" value="Knr4/Smi1-like_sf"/>
</dbReference>
<evidence type="ECO:0000313" key="2">
    <source>
        <dbReference type="EMBL" id="GAA0913284.1"/>
    </source>
</evidence>
<gene>
    <name evidence="2" type="ORF">GCM10009549_26330</name>
</gene>
<dbReference type="SUPFAM" id="SSF160631">
    <property type="entry name" value="SMI1/KNR4-like"/>
    <property type="match status" value="1"/>
</dbReference>
<dbReference type="Proteomes" id="UP001501005">
    <property type="component" value="Unassembled WGS sequence"/>
</dbReference>